<dbReference type="InterPro" id="IPR035906">
    <property type="entry name" value="MetI-like_sf"/>
</dbReference>
<accession>A0A9D2I9N7</accession>
<keyword evidence="5 7" id="KW-1133">Transmembrane helix</keyword>
<dbReference type="AlphaFoldDB" id="A0A9D2I9N7"/>
<dbReference type="GO" id="GO:0055085">
    <property type="term" value="P:transmembrane transport"/>
    <property type="evidence" value="ECO:0007669"/>
    <property type="project" value="InterPro"/>
</dbReference>
<dbReference type="CDD" id="cd06261">
    <property type="entry name" value="TM_PBP2"/>
    <property type="match status" value="1"/>
</dbReference>
<evidence type="ECO:0000313" key="10">
    <source>
        <dbReference type="Proteomes" id="UP000886858"/>
    </source>
</evidence>
<feature type="transmembrane region" description="Helical" evidence="7">
    <location>
        <begin position="186"/>
        <end position="207"/>
    </location>
</feature>
<feature type="transmembrane region" description="Helical" evidence="7">
    <location>
        <begin position="108"/>
        <end position="130"/>
    </location>
</feature>
<dbReference type="Pfam" id="PF00528">
    <property type="entry name" value="BPD_transp_1"/>
    <property type="match status" value="1"/>
</dbReference>
<dbReference type="Gene3D" id="1.10.3720.10">
    <property type="entry name" value="MetI-like"/>
    <property type="match status" value="1"/>
</dbReference>
<feature type="transmembrane region" description="Helical" evidence="7">
    <location>
        <begin position="142"/>
        <end position="165"/>
    </location>
</feature>
<gene>
    <name evidence="9" type="ORF">H9717_15195</name>
</gene>
<keyword evidence="4 7" id="KW-0812">Transmembrane</keyword>
<evidence type="ECO:0000256" key="4">
    <source>
        <dbReference type="ARBA" id="ARBA00022692"/>
    </source>
</evidence>
<feature type="transmembrane region" description="Helical" evidence="7">
    <location>
        <begin position="12"/>
        <end position="32"/>
    </location>
</feature>
<keyword evidence="2 7" id="KW-0813">Transport</keyword>
<evidence type="ECO:0000256" key="1">
    <source>
        <dbReference type="ARBA" id="ARBA00004651"/>
    </source>
</evidence>
<protein>
    <submittedName>
        <fullName evidence="9">Carbohydrate ABC transporter permease</fullName>
    </submittedName>
</protein>
<evidence type="ECO:0000256" key="2">
    <source>
        <dbReference type="ARBA" id="ARBA00022448"/>
    </source>
</evidence>
<dbReference type="SUPFAM" id="SSF161098">
    <property type="entry name" value="MetI-like"/>
    <property type="match status" value="1"/>
</dbReference>
<name>A0A9D2I9N7_9FIRM</name>
<evidence type="ECO:0000256" key="5">
    <source>
        <dbReference type="ARBA" id="ARBA00022989"/>
    </source>
</evidence>
<dbReference type="PANTHER" id="PTHR43744">
    <property type="entry name" value="ABC TRANSPORTER PERMEASE PROTEIN MG189-RELATED-RELATED"/>
    <property type="match status" value="1"/>
</dbReference>
<keyword evidence="3" id="KW-1003">Cell membrane</keyword>
<dbReference type="Proteomes" id="UP000886858">
    <property type="component" value="Unassembled WGS sequence"/>
</dbReference>
<feature type="domain" description="ABC transmembrane type-1" evidence="8">
    <location>
        <begin position="73"/>
        <end position="268"/>
    </location>
</feature>
<proteinExistence type="inferred from homology"/>
<evidence type="ECO:0000256" key="6">
    <source>
        <dbReference type="ARBA" id="ARBA00023136"/>
    </source>
</evidence>
<reference evidence="9" key="2">
    <citation type="submission" date="2021-04" db="EMBL/GenBank/DDBJ databases">
        <authorList>
            <person name="Gilroy R."/>
        </authorList>
    </citation>
    <scope>NUCLEOTIDE SEQUENCE</scope>
    <source>
        <strain evidence="9">CHK179-7159</strain>
    </source>
</reference>
<sequence length="283" mass="31508">MKTKRIIFNGISYVFLLFIVLLALFPIIYTFFGSFKSNMELLAHPESFFPIEWTFDNYKTAFFSDSFPVPLLLKNSVIFTGFSVVVTLVSSLNNAYVFERGNFPGKTILFTIFASLMFINMGSVTQYAAFNILGALNIPISLYGLMFTRIFGIPIMYTFILRGYIASLPKELDESARIDGCGFMGIFVRVILPLLKPVVSTVLVLTFNSAWNEYLSPTIYTMGVPEQRTLMVGIMALKNSGEGASSWNLMLAGSVVALCPVIFLFLIANRYFIDSITAGAVKG</sequence>
<evidence type="ECO:0000256" key="7">
    <source>
        <dbReference type="RuleBase" id="RU363032"/>
    </source>
</evidence>
<dbReference type="PANTHER" id="PTHR43744:SF8">
    <property type="entry name" value="SN-GLYCEROL-3-PHOSPHATE TRANSPORT SYSTEM PERMEASE PROTEIN UGPE"/>
    <property type="match status" value="1"/>
</dbReference>
<dbReference type="GO" id="GO:0005886">
    <property type="term" value="C:plasma membrane"/>
    <property type="evidence" value="ECO:0007669"/>
    <property type="project" value="UniProtKB-SubCell"/>
</dbReference>
<comment type="subcellular location">
    <subcellularLocation>
        <location evidence="1 7">Cell membrane</location>
        <topology evidence="1 7">Multi-pass membrane protein</topology>
    </subcellularLocation>
</comment>
<feature type="transmembrane region" description="Helical" evidence="7">
    <location>
        <begin position="247"/>
        <end position="268"/>
    </location>
</feature>
<reference evidence="9" key="1">
    <citation type="journal article" date="2021" name="PeerJ">
        <title>Extensive microbial diversity within the chicken gut microbiome revealed by metagenomics and culture.</title>
        <authorList>
            <person name="Gilroy R."/>
            <person name="Ravi A."/>
            <person name="Getino M."/>
            <person name="Pursley I."/>
            <person name="Horton D.L."/>
            <person name="Alikhan N.F."/>
            <person name="Baker D."/>
            <person name="Gharbi K."/>
            <person name="Hall N."/>
            <person name="Watson M."/>
            <person name="Adriaenssens E.M."/>
            <person name="Foster-Nyarko E."/>
            <person name="Jarju S."/>
            <person name="Secka A."/>
            <person name="Antonio M."/>
            <person name="Oren A."/>
            <person name="Chaudhuri R.R."/>
            <person name="La Ragione R."/>
            <person name="Hildebrand F."/>
            <person name="Pallen M.J."/>
        </authorList>
    </citation>
    <scope>NUCLEOTIDE SEQUENCE</scope>
    <source>
        <strain evidence="9">CHK179-7159</strain>
    </source>
</reference>
<dbReference type="InterPro" id="IPR000515">
    <property type="entry name" value="MetI-like"/>
</dbReference>
<evidence type="ECO:0000313" key="9">
    <source>
        <dbReference type="EMBL" id="HJA94434.1"/>
    </source>
</evidence>
<feature type="transmembrane region" description="Helical" evidence="7">
    <location>
        <begin position="77"/>
        <end position="96"/>
    </location>
</feature>
<organism evidence="9 10">
    <name type="scientific">Candidatus Eisenbergiella merdipullorum</name>
    <dbReference type="NCBI Taxonomy" id="2838553"/>
    <lineage>
        <taxon>Bacteria</taxon>
        <taxon>Bacillati</taxon>
        <taxon>Bacillota</taxon>
        <taxon>Clostridia</taxon>
        <taxon>Lachnospirales</taxon>
        <taxon>Lachnospiraceae</taxon>
        <taxon>Eisenbergiella</taxon>
    </lineage>
</organism>
<comment type="caution">
    <text evidence="9">The sequence shown here is derived from an EMBL/GenBank/DDBJ whole genome shotgun (WGS) entry which is preliminary data.</text>
</comment>
<dbReference type="EMBL" id="DWYY01000173">
    <property type="protein sequence ID" value="HJA94434.1"/>
    <property type="molecule type" value="Genomic_DNA"/>
</dbReference>
<comment type="similarity">
    <text evidence="7">Belongs to the binding-protein-dependent transport system permease family.</text>
</comment>
<dbReference type="PROSITE" id="PS50928">
    <property type="entry name" value="ABC_TM1"/>
    <property type="match status" value="1"/>
</dbReference>
<evidence type="ECO:0000256" key="3">
    <source>
        <dbReference type="ARBA" id="ARBA00022475"/>
    </source>
</evidence>
<keyword evidence="6 7" id="KW-0472">Membrane</keyword>
<evidence type="ECO:0000259" key="8">
    <source>
        <dbReference type="PROSITE" id="PS50928"/>
    </source>
</evidence>